<keyword evidence="5" id="KW-0539">Nucleus</keyword>
<evidence type="ECO:0000256" key="3">
    <source>
        <dbReference type="ARBA" id="ARBA00023159"/>
    </source>
</evidence>
<sequence>MLANSITPDNSRPLSVSSSRPPHASPVHNNALNSPMALTINPPSPASSSTSDGSSNSVSTGPPQTPVLSDLPLATPLPSANGADSTASNNTANAGGVKRTTKPNRRANTAERRATHNAVERQRRETLNGRFLDLAALLPNLSQIRRPSKSSIVNSSIAHINASRRHRILAAQQLRLLKNEADALRHEVNEWRMRAGVPGVEEPRRADGFAVILSGELEFEAGDMMEGDEGDEDDDFRGGVYGGQYGGQGSYDEPEDFIHLQQQRQQVELIQPQFVAPEMHAQQVQHTQPMTIAIGPQPPHSRHQSHSPPAPAPASHYGSPMIASPTTGAFDPAALVYDQHARQLHQHQLMLQHHQQQQEENEKWAYQQQQMRARQAQGVW</sequence>
<dbReference type="SMART" id="SM00353">
    <property type="entry name" value="HLH"/>
    <property type="match status" value="1"/>
</dbReference>
<evidence type="ECO:0000256" key="5">
    <source>
        <dbReference type="ARBA" id="ARBA00023242"/>
    </source>
</evidence>
<dbReference type="GO" id="GO:0003677">
    <property type="term" value="F:DNA binding"/>
    <property type="evidence" value="ECO:0007669"/>
    <property type="project" value="UniProtKB-KW"/>
</dbReference>
<evidence type="ECO:0000256" key="1">
    <source>
        <dbReference type="ARBA" id="ARBA00023015"/>
    </source>
</evidence>
<feature type="compositionally biased region" description="Polar residues" evidence="7">
    <location>
        <begin position="1"/>
        <end position="10"/>
    </location>
</feature>
<dbReference type="Pfam" id="PF00010">
    <property type="entry name" value="HLH"/>
    <property type="match status" value="1"/>
</dbReference>
<dbReference type="GO" id="GO:0045944">
    <property type="term" value="P:positive regulation of transcription by RNA polymerase II"/>
    <property type="evidence" value="ECO:0007669"/>
    <property type="project" value="TreeGrafter"/>
</dbReference>
<evidence type="ECO:0000313" key="10">
    <source>
        <dbReference type="Proteomes" id="UP000620124"/>
    </source>
</evidence>
<feature type="compositionally biased region" description="Low complexity" evidence="7">
    <location>
        <begin position="79"/>
        <end position="96"/>
    </location>
</feature>
<dbReference type="GO" id="GO:0046983">
    <property type="term" value="F:protein dimerization activity"/>
    <property type="evidence" value="ECO:0007669"/>
    <property type="project" value="InterPro"/>
</dbReference>
<accession>A0A8H7CLG3</accession>
<feature type="compositionally biased region" description="Low complexity" evidence="7">
    <location>
        <begin position="46"/>
        <end position="62"/>
    </location>
</feature>
<evidence type="ECO:0000256" key="4">
    <source>
        <dbReference type="ARBA" id="ARBA00023163"/>
    </source>
</evidence>
<protein>
    <submittedName>
        <fullName evidence="9">BHLH domain-containing protein</fullName>
    </submittedName>
</protein>
<feature type="domain" description="BHLH" evidence="8">
    <location>
        <begin position="111"/>
        <end position="163"/>
    </location>
</feature>
<evidence type="ECO:0000313" key="9">
    <source>
        <dbReference type="EMBL" id="KAF7342025.1"/>
    </source>
</evidence>
<comment type="caution">
    <text evidence="9">The sequence shown here is derived from an EMBL/GenBank/DDBJ whole genome shotgun (WGS) entry which is preliminary data.</text>
</comment>
<dbReference type="AlphaFoldDB" id="A0A8H7CLG3"/>
<dbReference type="PROSITE" id="PS50888">
    <property type="entry name" value="BHLH"/>
    <property type="match status" value="1"/>
</dbReference>
<dbReference type="InterPro" id="IPR036638">
    <property type="entry name" value="HLH_DNA-bd_sf"/>
</dbReference>
<dbReference type="SUPFAM" id="SSF47459">
    <property type="entry name" value="HLH, helix-loop-helix DNA-binding domain"/>
    <property type="match status" value="1"/>
</dbReference>
<feature type="region of interest" description="Disordered" evidence="7">
    <location>
        <begin position="1"/>
        <end position="121"/>
    </location>
</feature>
<dbReference type="GO" id="GO:0090575">
    <property type="term" value="C:RNA polymerase II transcription regulator complex"/>
    <property type="evidence" value="ECO:0007669"/>
    <property type="project" value="TreeGrafter"/>
</dbReference>
<dbReference type="EMBL" id="JACAZI010000017">
    <property type="protein sequence ID" value="KAF7342025.1"/>
    <property type="molecule type" value="Genomic_DNA"/>
</dbReference>
<keyword evidence="3" id="KW-0010">Activator</keyword>
<evidence type="ECO:0000256" key="7">
    <source>
        <dbReference type="SAM" id="MobiDB-lite"/>
    </source>
</evidence>
<reference evidence="9" key="1">
    <citation type="submission" date="2020-05" db="EMBL/GenBank/DDBJ databases">
        <title>Mycena genomes resolve the evolution of fungal bioluminescence.</title>
        <authorList>
            <person name="Tsai I.J."/>
        </authorList>
    </citation>
    <scope>NUCLEOTIDE SEQUENCE</scope>
    <source>
        <strain evidence="9">CCC161011</strain>
    </source>
</reference>
<dbReference type="InterPro" id="IPR011598">
    <property type="entry name" value="bHLH_dom"/>
</dbReference>
<dbReference type="OrthoDB" id="8964853at2759"/>
<dbReference type="PANTHER" id="PTHR10328:SF3">
    <property type="entry name" value="PROTEIN MAX"/>
    <property type="match status" value="1"/>
</dbReference>
<dbReference type="Proteomes" id="UP000620124">
    <property type="component" value="Unassembled WGS sequence"/>
</dbReference>
<name>A0A8H7CLG3_9AGAR</name>
<gene>
    <name evidence="9" type="ORF">MVEN_01789800</name>
</gene>
<feature type="compositionally biased region" description="Basic and acidic residues" evidence="7">
    <location>
        <begin position="108"/>
        <end position="121"/>
    </location>
</feature>
<evidence type="ECO:0000256" key="6">
    <source>
        <dbReference type="SAM" id="Coils"/>
    </source>
</evidence>
<keyword evidence="1" id="KW-0805">Transcription regulation</keyword>
<feature type="compositionally biased region" description="Low complexity" evidence="7">
    <location>
        <begin position="11"/>
        <end position="22"/>
    </location>
</feature>
<dbReference type="GO" id="GO:0003700">
    <property type="term" value="F:DNA-binding transcription factor activity"/>
    <property type="evidence" value="ECO:0007669"/>
    <property type="project" value="TreeGrafter"/>
</dbReference>
<feature type="region of interest" description="Disordered" evidence="7">
    <location>
        <begin position="296"/>
        <end position="325"/>
    </location>
</feature>
<keyword evidence="2" id="KW-0238">DNA-binding</keyword>
<keyword evidence="10" id="KW-1185">Reference proteome</keyword>
<evidence type="ECO:0000256" key="2">
    <source>
        <dbReference type="ARBA" id="ARBA00023125"/>
    </source>
</evidence>
<organism evidence="9 10">
    <name type="scientific">Mycena venus</name>
    <dbReference type="NCBI Taxonomy" id="2733690"/>
    <lineage>
        <taxon>Eukaryota</taxon>
        <taxon>Fungi</taxon>
        <taxon>Dikarya</taxon>
        <taxon>Basidiomycota</taxon>
        <taxon>Agaricomycotina</taxon>
        <taxon>Agaricomycetes</taxon>
        <taxon>Agaricomycetidae</taxon>
        <taxon>Agaricales</taxon>
        <taxon>Marasmiineae</taxon>
        <taxon>Mycenaceae</taxon>
        <taxon>Mycena</taxon>
    </lineage>
</organism>
<dbReference type="CDD" id="cd00083">
    <property type="entry name" value="bHLH_SF"/>
    <property type="match status" value="1"/>
</dbReference>
<keyword evidence="6" id="KW-0175">Coiled coil</keyword>
<evidence type="ECO:0000259" key="8">
    <source>
        <dbReference type="PROSITE" id="PS50888"/>
    </source>
</evidence>
<proteinExistence type="predicted"/>
<dbReference type="Gene3D" id="4.10.280.10">
    <property type="entry name" value="Helix-loop-helix DNA-binding domain"/>
    <property type="match status" value="1"/>
</dbReference>
<feature type="coiled-coil region" evidence="6">
    <location>
        <begin position="167"/>
        <end position="194"/>
    </location>
</feature>
<dbReference type="PANTHER" id="PTHR10328">
    <property type="entry name" value="PROTEIN MAX MYC-ASSOCIATED FACTOR X"/>
    <property type="match status" value="1"/>
</dbReference>
<keyword evidence="4" id="KW-0804">Transcription</keyword>